<dbReference type="InterPro" id="IPR046358">
    <property type="entry name" value="Flagellin_C"/>
</dbReference>
<dbReference type="Gene3D" id="1.20.1330.10">
    <property type="entry name" value="f41 fragment of flagellin, N-terminal domain"/>
    <property type="match status" value="1"/>
</dbReference>
<dbReference type="InterPro" id="IPR001029">
    <property type="entry name" value="Flagellin_N"/>
</dbReference>
<comment type="subcellular location">
    <subcellularLocation>
        <location evidence="3">Secreted</location>
    </subcellularLocation>
    <subcellularLocation>
        <location evidence="3">Bacterial flagellum</location>
    </subcellularLocation>
</comment>
<evidence type="ECO:0000313" key="7">
    <source>
        <dbReference type="Proteomes" id="UP000246058"/>
    </source>
</evidence>
<dbReference type="KEGG" id="meti:DK427_19525"/>
<dbReference type="GO" id="GO:0009288">
    <property type="term" value="C:bacterial-type flagellum"/>
    <property type="evidence" value="ECO:0007669"/>
    <property type="project" value="UniProtKB-SubCell"/>
</dbReference>
<dbReference type="InterPro" id="IPR001492">
    <property type="entry name" value="Flagellin"/>
</dbReference>
<accession>A0A2U8VWY5</accession>
<reference evidence="6 7" key="1">
    <citation type="submission" date="2018-05" db="EMBL/GenBank/DDBJ databases">
        <title>Complete Genome Sequence of Methylobacterium sp. 17Sr1-43.</title>
        <authorList>
            <person name="Srinivasan S."/>
        </authorList>
    </citation>
    <scope>NUCLEOTIDE SEQUENCE [LARGE SCALE GENOMIC DNA]</scope>
    <source>
        <strain evidence="6 7">17Sr1-43</strain>
    </source>
</reference>
<dbReference type="PANTHER" id="PTHR42792:SF2">
    <property type="entry name" value="FLAGELLIN"/>
    <property type="match status" value="1"/>
</dbReference>
<keyword evidence="3" id="KW-0964">Secreted</keyword>
<keyword evidence="7" id="KW-1185">Reference proteome</keyword>
<evidence type="ECO:0000313" key="6">
    <source>
        <dbReference type="EMBL" id="AWN37646.1"/>
    </source>
</evidence>
<dbReference type="Pfam" id="PF00700">
    <property type="entry name" value="Flagellin_C"/>
    <property type="match status" value="1"/>
</dbReference>
<dbReference type="AlphaFoldDB" id="A0A2U8VWY5"/>
<name>A0A2U8VWY5_9HYPH</name>
<protein>
    <recommendedName>
        <fullName evidence="3">Flagellin</fullName>
    </recommendedName>
</protein>
<keyword evidence="2 3" id="KW-0975">Bacterial flagellum</keyword>
<dbReference type="Pfam" id="PF00669">
    <property type="entry name" value="Flagellin_N"/>
    <property type="match status" value="1"/>
</dbReference>
<evidence type="ECO:0000259" key="4">
    <source>
        <dbReference type="Pfam" id="PF00669"/>
    </source>
</evidence>
<comment type="similarity">
    <text evidence="1 3">Belongs to the bacterial flagellin family.</text>
</comment>
<dbReference type="SUPFAM" id="SSF64518">
    <property type="entry name" value="Phase 1 flagellin"/>
    <property type="match status" value="1"/>
</dbReference>
<comment type="function">
    <text evidence="3">Flagellin is the subunit protein which polymerizes to form the filaments of bacterial flagella.</text>
</comment>
<dbReference type="GO" id="GO:0005198">
    <property type="term" value="F:structural molecule activity"/>
    <property type="evidence" value="ECO:0007669"/>
    <property type="project" value="UniProtKB-UniRule"/>
</dbReference>
<evidence type="ECO:0000259" key="5">
    <source>
        <dbReference type="Pfam" id="PF00700"/>
    </source>
</evidence>
<sequence>MSPKDAGPSRSFAFPGPTMTSILTNARAITALRTLGAVGDGLDTANRRVSTGARIGSAADGAAYWAIATSLKAENSSLAALTDAIALDQTAVDTASLGLTRTVDQLRIISRALVAAQSDQADRSKIQLDIGNAQRAMRSIAESSAVGGSNWLSVQSDGPDFSANRQLVMAFSRRDGSANLTRATIDGSQFILFDAKVRSAFQDWAQASDKPATGTLAATAAAIAARSSPTPIGGYLIDIVDSPTHSHVNGLLDTGYRINGVPSLSTAQASFSIATLDVSQSYVSRAMIESYARVVDATLQKVLDGAALLGSTSALLTAQRDFARQMTAINGTAIGTLVDADIEVESTRLKALQAQQMLGIRSLSIANAAPDTVLTLFN</sequence>
<evidence type="ECO:0000256" key="2">
    <source>
        <dbReference type="ARBA" id="ARBA00023143"/>
    </source>
</evidence>
<dbReference type="Proteomes" id="UP000246058">
    <property type="component" value="Chromosome"/>
</dbReference>
<feature type="domain" description="Flagellin N-terminal" evidence="4">
    <location>
        <begin position="22"/>
        <end position="153"/>
    </location>
</feature>
<dbReference type="EMBL" id="CP029551">
    <property type="protein sequence ID" value="AWN37646.1"/>
    <property type="molecule type" value="Genomic_DNA"/>
</dbReference>
<dbReference type="GO" id="GO:0005576">
    <property type="term" value="C:extracellular region"/>
    <property type="evidence" value="ECO:0007669"/>
    <property type="project" value="UniProtKB-SubCell"/>
</dbReference>
<dbReference type="PANTHER" id="PTHR42792">
    <property type="entry name" value="FLAGELLIN"/>
    <property type="match status" value="1"/>
</dbReference>
<evidence type="ECO:0000256" key="1">
    <source>
        <dbReference type="ARBA" id="ARBA00005709"/>
    </source>
</evidence>
<gene>
    <name evidence="6" type="ORF">DK427_19525</name>
</gene>
<dbReference type="OrthoDB" id="8328560at2"/>
<evidence type="ECO:0000256" key="3">
    <source>
        <dbReference type="RuleBase" id="RU362073"/>
    </source>
</evidence>
<organism evidence="6 7">
    <name type="scientific">Methylobacterium radiodurans</name>
    <dbReference type="NCBI Taxonomy" id="2202828"/>
    <lineage>
        <taxon>Bacteria</taxon>
        <taxon>Pseudomonadati</taxon>
        <taxon>Pseudomonadota</taxon>
        <taxon>Alphaproteobacteria</taxon>
        <taxon>Hyphomicrobiales</taxon>
        <taxon>Methylobacteriaceae</taxon>
        <taxon>Methylobacterium</taxon>
    </lineage>
</organism>
<proteinExistence type="inferred from homology"/>
<feature type="domain" description="Flagellin C-terminal" evidence="5">
    <location>
        <begin position="294"/>
        <end position="377"/>
    </location>
</feature>